<organism evidence="1 3">
    <name type="scientific">Halodesulfurarchaeum formicicum</name>
    <dbReference type="NCBI Taxonomy" id="1873524"/>
    <lineage>
        <taxon>Archaea</taxon>
        <taxon>Methanobacteriati</taxon>
        <taxon>Methanobacteriota</taxon>
        <taxon>Stenosarchaea group</taxon>
        <taxon>Halobacteria</taxon>
        <taxon>Halobacteriales</taxon>
        <taxon>Halobacteriaceae</taxon>
        <taxon>Halodesulfurarchaeum</taxon>
    </lineage>
</organism>
<dbReference type="Gene3D" id="3.30.530.20">
    <property type="match status" value="1"/>
</dbReference>
<accession>A0A1D8S4M1</accession>
<dbReference type="STRING" id="1873524.HSR6_1159"/>
<dbReference type="KEGG" id="halh:HTSR_1124"/>
<dbReference type="EMBL" id="CP016070">
    <property type="protein sequence ID" value="AOW80304.1"/>
    <property type="molecule type" value="Genomic_DNA"/>
</dbReference>
<sequence length="139" mass="15857">MTARVEREFTVSASPEAVWEFISDPGNRARAISVVDRFETKGETTTWFIELPIPMVRKTFRVRTRTVELTPPEYVRFEGNSSVFDVLGEHRIVPGEEETTIVNTFTVDGHAPGVESFFKRNLDGEIRNLETALKSHLEE</sequence>
<reference evidence="1 3" key="1">
    <citation type="submission" date="2016-06" db="EMBL/GenBank/DDBJ databases">
        <title>Discovery of anaerobic lithoheterotrophic haloarchaeon capable of sulfur respiration by hydrogen and formate.</title>
        <authorList>
            <person name="Sorokin D.Y."/>
            <person name="Kublanov I.V."/>
            <person name="Roman P."/>
            <person name="Sinninghe Damste J.S."/>
            <person name="Golyshin P.N."/>
            <person name="Rojo D."/>
            <person name="Ciordia S."/>
            <person name="Mena Md.C."/>
            <person name="Ferrer M."/>
            <person name="Smedile F."/>
            <person name="Messina E."/>
            <person name="La Cono V."/>
            <person name="Yakimov M.M."/>
        </authorList>
    </citation>
    <scope>NUCLEOTIDE SEQUENCE [LARGE SCALE GENOMIC DNA]</scope>
    <source>
        <strain evidence="1 3">HTSR1</strain>
    </source>
</reference>
<dbReference type="OrthoDB" id="25755at2157"/>
<gene>
    <name evidence="2" type="ORF">HSR6_1159</name>
    <name evidence="1" type="ORF">HTSR_1124</name>
</gene>
<dbReference type="RefSeq" id="WP_070365002.1">
    <property type="nucleotide sequence ID" value="NZ_CP016070.1"/>
</dbReference>
<accession>A0A1J1AD04</accession>
<evidence type="ECO:0000313" key="4">
    <source>
        <dbReference type="Proteomes" id="UP000186165"/>
    </source>
</evidence>
<dbReference type="GeneID" id="30417683"/>
<reference evidence="2" key="3">
    <citation type="journal article" date="2017" name="ISME J.">
        <title>Discovery of anaerobic lithoheterotrophic haloarchaea, ubiquitous in hypersaline habitats.</title>
        <authorList>
            <person name="Sorokin D.Y."/>
            <person name="Messina E."/>
            <person name="Smedile F."/>
            <person name="Roman P."/>
            <person name="Damste J.S.S."/>
            <person name="Ciordia S."/>
            <person name="Mena M.C."/>
            <person name="Ferrer M."/>
            <person name="Golyshin P.N."/>
            <person name="Kublanov I.V."/>
            <person name="Samarov N.I."/>
            <person name="Toshchakov S.V."/>
            <person name="La Cono V."/>
            <person name="Yakimov M.M."/>
        </authorList>
    </citation>
    <scope>NUCLEOTIDE SEQUENCE</scope>
    <source>
        <strain evidence="2">HSR6</strain>
    </source>
</reference>
<dbReference type="Proteomes" id="UP000185608">
    <property type="component" value="Chromosome"/>
</dbReference>
<dbReference type="KEGG" id="hhsr:HSR6_1159"/>
<dbReference type="AlphaFoldDB" id="A0A1D8S4M1"/>
<name>A0A1D8S4M1_9EURY</name>
<dbReference type="Proteomes" id="UP000186165">
    <property type="component" value="Chromosome"/>
</dbReference>
<dbReference type="InterPro" id="IPR019587">
    <property type="entry name" value="Polyketide_cyclase/dehydratase"/>
</dbReference>
<dbReference type="CDD" id="cd07812">
    <property type="entry name" value="SRPBCC"/>
    <property type="match status" value="1"/>
</dbReference>
<reference evidence="4" key="2">
    <citation type="submission" date="2016-08" db="EMBL/GenBank/DDBJ databases">
        <title>Discovery of first anaerobic lithoheterotrophic haloarchae widely represented in hypersaline habitats.</title>
        <authorList>
            <person name="Sorokin D.Y."/>
            <person name="Kublanov I.V."/>
            <person name="Roman P."/>
            <person name="Sinninghe Damste J.S."/>
            <person name="Golyshin P.N."/>
            <person name="Rojo D."/>
            <person name="Ciordia S."/>
            <person name="Mena Md.C."/>
            <person name="Ferrer M."/>
            <person name="Smedile F."/>
            <person name="Messina E."/>
            <person name="La Cono V."/>
            <person name="Yakimov M.M."/>
        </authorList>
    </citation>
    <scope>NUCLEOTIDE SEQUENCE [LARGE SCALE GENOMIC DNA]</scope>
    <source>
        <strain evidence="4">HSR6</strain>
    </source>
</reference>
<evidence type="ECO:0000313" key="3">
    <source>
        <dbReference type="Proteomes" id="UP000185608"/>
    </source>
</evidence>
<evidence type="ECO:0000313" key="2">
    <source>
        <dbReference type="EMBL" id="APE95607.1"/>
    </source>
</evidence>
<protein>
    <submittedName>
        <fullName evidence="1">Polyketide cyclase/dehydrase</fullName>
    </submittedName>
</protein>
<proteinExistence type="predicted"/>
<keyword evidence="4" id="KW-1185">Reference proteome</keyword>
<dbReference type="Pfam" id="PF10604">
    <property type="entry name" value="Polyketide_cyc2"/>
    <property type="match status" value="1"/>
</dbReference>
<dbReference type="SUPFAM" id="SSF55961">
    <property type="entry name" value="Bet v1-like"/>
    <property type="match status" value="1"/>
</dbReference>
<dbReference type="InterPro" id="IPR023393">
    <property type="entry name" value="START-like_dom_sf"/>
</dbReference>
<dbReference type="EMBL" id="CP016804">
    <property type="protein sequence ID" value="APE95607.1"/>
    <property type="molecule type" value="Genomic_DNA"/>
</dbReference>
<evidence type="ECO:0000313" key="1">
    <source>
        <dbReference type="EMBL" id="AOW80304.1"/>
    </source>
</evidence>